<evidence type="ECO:0000256" key="5">
    <source>
        <dbReference type="ARBA" id="ARBA00022475"/>
    </source>
</evidence>
<evidence type="ECO:0000256" key="4">
    <source>
        <dbReference type="ARBA" id="ARBA00022448"/>
    </source>
</evidence>
<dbReference type="PROSITE" id="PS51257">
    <property type="entry name" value="PROKAR_LIPOPROTEIN"/>
    <property type="match status" value="1"/>
</dbReference>
<evidence type="ECO:0000256" key="13">
    <source>
        <dbReference type="ARBA" id="ARBA00031148"/>
    </source>
</evidence>
<dbReference type="Gene3D" id="3.40.50.1980">
    <property type="entry name" value="Nitrogenase molybdenum iron protein domain"/>
    <property type="match status" value="2"/>
</dbReference>
<evidence type="ECO:0000313" key="16">
    <source>
        <dbReference type="EMBL" id="ACA38875.1"/>
    </source>
</evidence>
<protein>
    <recommendedName>
        <fullName evidence="3">High-affinity heme uptake system protein IsdE</fullName>
    </recommendedName>
    <alternativeName>
        <fullName evidence="14">Iron-regulated surface determinant protein E</fullName>
    </alternativeName>
    <alternativeName>
        <fullName evidence="13">Staphylococcal iron-regulated protein F</fullName>
    </alternativeName>
</protein>
<dbReference type="InterPro" id="IPR019957">
    <property type="entry name" value="ABC_transptr_haem-bd_IsdE"/>
</dbReference>
<evidence type="ECO:0000313" key="17">
    <source>
        <dbReference type="Proteomes" id="UP000002164"/>
    </source>
</evidence>
<evidence type="ECO:0000256" key="6">
    <source>
        <dbReference type="ARBA" id="ARBA00022617"/>
    </source>
</evidence>
<comment type="cofactor">
    <cofactor evidence="1">
        <name>heme b</name>
        <dbReference type="ChEBI" id="CHEBI:60344"/>
    </cofactor>
</comment>
<keyword evidence="8" id="KW-0732">Signal</keyword>
<evidence type="ECO:0000256" key="9">
    <source>
        <dbReference type="ARBA" id="ARBA00023004"/>
    </source>
</evidence>
<evidence type="ECO:0000256" key="1">
    <source>
        <dbReference type="ARBA" id="ARBA00001970"/>
    </source>
</evidence>
<keyword evidence="4" id="KW-0813">Transport</keyword>
<keyword evidence="6" id="KW-0349">Heme</keyword>
<dbReference type="AlphaFoldDB" id="B1HP23"/>
<proteinExistence type="inferred from homology"/>
<sequence length="306" mass="34184">MGDDTMKKDWKMKVLLLTLLSLILAACSSSDQTEKKETVTDKEQVTEDSEQRIIAGTVVVADILDKLELDAIAVPETEKQLAKRFDGLPTIGNAMEPDMEIVKSLNPTEVLSVSTLEYDLQDKFKQLNIPVDFLNFQSVDAMLKEITSLGKRYDREAQADALVKDLQKNIEAVQSVAANKEGPRVLILLGIPGSYLVATENSYAGDLVKRAGGINVMEGQDAEYLSSNTEYLHNSNPDIILRLSHGMPDEVVEMFDEEFKTNDIWKHFDAVKNGKVYDLEEELFGTTSSLQVPQALGQLMEIFYRK</sequence>
<evidence type="ECO:0000256" key="2">
    <source>
        <dbReference type="ARBA" id="ARBA00008814"/>
    </source>
</evidence>
<dbReference type="Pfam" id="PF01497">
    <property type="entry name" value="Peripla_BP_2"/>
    <property type="match status" value="1"/>
</dbReference>
<evidence type="ECO:0000256" key="11">
    <source>
        <dbReference type="ARBA" id="ARBA00023139"/>
    </source>
</evidence>
<dbReference type="SUPFAM" id="SSF53807">
    <property type="entry name" value="Helical backbone' metal receptor"/>
    <property type="match status" value="1"/>
</dbReference>
<evidence type="ECO:0000256" key="7">
    <source>
        <dbReference type="ARBA" id="ARBA00022723"/>
    </source>
</evidence>
<dbReference type="PROSITE" id="PS50983">
    <property type="entry name" value="FE_B12_PBP"/>
    <property type="match status" value="1"/>
</dbReference>
<dbReference type="PANTHER" id="PTHR30535:SF36">
    <property type="entry name" value="HIGH-AFFINITY HEME UPTAKE SYSTEM PROTEIN ISDE"/>
    <property type="match status" value="1"/>
</dbReference>
<dbReference type="NCBIfam" id="TIGR03659">
    <property type="entry name" value="IsdE"/>
    <property type="match status" value="1"/>
</dbReference>
<dbReference type="Proteomes" id="UP000002164">
    <property type="component" value="Chromosome"/>
</dbReference>
<dbReference type="GO" id="GO:0071281">
    <property type="term" value="P:cellular response to iron ion"/>
    <property type="evidence" value="ECO:0007669"/>
    <property type="project" value="TreeGrafter"/>
</dbReference>
<dbReference type="GO" id="GO:0015886">
    <property type="term" value="P:heme transport"/>
    <property type="evidence" value="ECO:0007669"/>
    <property type="project" value="InterPro"/>
</dbReference>
<evidence type="ECO:0000256" key="8">
    <source>
        <dbReference type="ARBA" id="ARBA00022729"/>
    </source>
</evidence>
<evidence type="ECO:0000256" key="14">
    <source>
        <dbReference type="ARBA" id="ARBA00031463"/>
    </source>
</evidence>
<evidence type="ECO:0000256" key="12">
    <source>
        <dbReference type="ARBA" id="ARBA00023288"/>
    </source>
</evidence>
<keyword evidence="12" id="KW-0449">Lipoprotein</keyword>
<organism evidence="16 17">
    <name type="scientific">Lysinibacillus sphaericus (strain C3-41)</name>
    <dbReference type="NCBI Taxonomy" id="444177"/>
    <lineage>
        <taxon>Bacteria</taxon>
        <taxon>Bacillati</taxon>
        <taxon>Bacillota</taxon>
        <taxon>Bacilli</taxon>
        <taxon>Bacillales</taxon>
        <taxon>Bacillaceae</taxon>
        <taxon>Lysinibacillus</taxon>
    </lineage>
</organism>
<dbReference type="PANTHER" id="PTHR30535">
    <property type="entry name" value="VITAMIN B12-BINDING PROTEIN"/>
    <property type="match status" value="1"/>
</dbReference>
<keyword evidence="9" id="KW-0408">Iron</keyword>
<evidence type="ECO:0000256" key="3">
    <source>
        <dbReference type="ARBA" id="ARBA00015862"/>
    </source>
</evidence>
<keyword evidence="5" id="KW-1003">Cell membrane</keyword>
<dbReference type="KEGG" id="lsp:Bsph_1267"/>
<accession>B1HP23</accession>
<keyword evidence="10" id="KW-0472">Membrane</keyword>
<gene>
    <name evidence="16" type="ordered locus">Bsph_1267</name>
</gene>
<name>B1HP23_LYSSC</name>
<keyword evidence="11" id="KW-0564">Palmitate</keyword>
<dbReference type="HOGENOM" id="CLU_038034_2_3_9"/>
<dbReference type="GO" id="GO:0016020">
    <property type="term" value="C:membrane"/>
    <property type="evidence" value="ECO:0007669"/>
    <property type="project" value="InterPro"/>
</dbReference>
<dbReference type="EMBL" id="CP000817">
    <property type="protein sequence ID" value="ACA38875.1"/>
    <property type="molecule type" value="Genomic_DNA"/>
</dbReference>
<evidence type="ECO:0000259" key="15">
    <source>
        <dbReference type="PROSITE" id="PS50983"/>
    </source>
</evidence>
<evidence type="ECO:0000256" key="10">
    <source>
        <dbReference type="ARBA" id="ARBA00023136"/>
    </source>
</evidence>
<comment type="similarity">
    <text evidence="2">Belongs to the bacterial solute-binding protein 8 family.</text>
</comment>
<dbReference type="InterPro" id="IPR002491">
    <property type="entry name" value="ABC_transptr_periplasmic_BD"/>
</dbReference>
<feature type="domain" description="Fe/B12 periplasmic-binding" evidence="15">
    <location>
        <begin position="52"/>
        <end position="306"/>
    </location>
</feature>
<reference evidence="16 17" key="1">
    <citation type="journal article" date="2008" name="J. Bacteriol.">
        <title>Complete genome sequence of the mosquitocidal bacterium Bacillus sphaericus C3-41 and comparison with those of closely related Bacillus species.</title>
        <authorList>
            <person name="Hu X."/>
            <person name="Fan W."/>
            <person name="Han B."/>
            <person name="Liu H."/>
            <person name="Zheng D."/>
            <person name="Li Q."/>
            <person name="Dong W."/>
            <person name="Yan J."/>
            <person name="Gao M."/>
            <person name="Berry C."/>
            <person name="Yuan Z."/>
        </authorList>
    </citation>
    <scope>NUCLEOTIDE SEQUENCE [LARGE SCALE GENOMIC DNA]</scope>
    <source>
        <strain evidence="16 17">C3-41</strain>
    </source>
</reference>
<dbReference type="InterPro" id="IPR050902">
    <property type="entry name" value="ABC_Transporter_SBP"/>
</dbReference>
<dbReference type="GO" id="GO:0020037">
    <property type="term" value="F:heme binding"/>
    <property type="evidence" value="ECO:0007669"/>
    <property type="project" value="InterPro"/>
</dbReference>
<dbReference type="EnsemblBacteria" id="ACA38875">
    <property type="protein sequence ID" value="ACA38875"/>
    <property type="gene ID" value="Bsph_1267"/>
</dbReference>
<keyword evidence="7" id="KW-0479">Metal-binding</keyword>
<dbReference type="GO" id="GO:0046872">
    <property type="term" value="F:metal ion binding"/>
    <property type="evidence" value="ECO:0007669"/>
    <property type="project" value="UniProtKB-KW"/>
</dbReference>